<dbReference type="EMBL" id="JACHFV010000001">
    <property type="protein sequence ID" value="MBB5293461.1"/>
    <property type="molecule type" value="Genomic_DNA"/>
</dbReference>
<evidence type="ECO:0000256" key="2">
    <source>
        <dbReference type="ARBA" id="ARBA00022801"/>
    </source>
</evidence>
<dbReference type="Gene3D" id="1.10.4080.10">
    <property type="entry name" value="ADP-ribosylation/Crystallin J1"/>
    <property type="match status" value="1"/>
</dbReference>
<sequence>MTLPADYAERVYAGVLGKMIGVYLGRPIEGWTHARIVERFGEVRDYVHEAQGRPLIVSDDDLSGTFAFVRAIEEHGPHLGSREIGLTWLNQIVEGRSILWWGGMGNSTEETAYIRLKSGIPAPQSGSIALNGRPAAEQIGAQIFIDGWAMLAPNNPELAARLARAAAQVSHDGEAVDAAVALAVMEALAFTRRPLEELLDAAQATLPPEGTLARLYRDVRQWHATLPNWRDAFAELEKYYGYHLYPGNVHVIPNHGVILLSLLYGGGDFEETLVICNTCGWDTDCNVGNVGALMGLLCGLNAIPERWREPVADRLFVCSAEGSRAVTDAVQVTDNLVRLAHVLHGLPLPERPPRYHFRLPGSVQGFQGEGVEVQPYPDGLHLTVNGAGRATVATFLPPEVPNPHDTPYTRNLGQGWNYTLLASPTLHPGQRVTARVRVDAPLTVAWTLDHYDAEDQPVTLNAEATLLQPGTHDLTWTVPDLRALPVARIGLQLEGAGTLILRHLDWQGVPTLQLTRPPGAGQMWRRAWINAAGRIDIKSPGLMRFSQHEGVGQLLLDARDWTSLRLRAVMSAQLPAPLGLAVHTRGLRRHYALWVRPGLVELVRQRDAERVVLAQAPSLWEPGERLELCLTVVEGSLQARVGRAMLEARDPNPLPPGGVAVLCEANGVDVWEVQVQPI</sequence>
<organism evidence="3 4">
    <name type="scientific">Deinococcus metallilatus</name>
    <dbReference type="NCBI Taxonomy" id="1211322"/>
    <lineage>
        <taxon>Bacteria</taxon>
        <taxon>Thermotogati</taxon>
        <taxon>Deinococcota</taxon>
        <taxon>Deinococci</taxon>
        <taxon>Deinococcales</taxon>
        <taxon>Deinococcaceae</taxon>
        <taxon>Deinococcus</taxon>
    </lineage>
</organism>
<dbReference type="PANTHER" id="PTHR16222:SF24">
    <property type="entry name" value="ADP-RIBOSYLHYDROLASE ARH3"/>
    <property type="match status" value="1"/>
</dbReference>
<keyword evidence="2" id="KW-0378">Hydrolase</keyword>
<proteinExistence type="inferred from homology"/>
<protein>
    <submittedName>
        <fullName evidence="3">ADP-ribosylglycohydrolase</fullName>
    </submittedName>
</protein>
<dbReference type="Pfam" id="PF03747">
    <property type="entry name" value="ADP_ribosyl_GH"/>
    <property type="match status" value="1"/>
</dbReference>
<dbReference type="SUPFAM" id="SSF101478">
    <property type="entry name" value="ADP-ribosylglycohydrolase"/>
    <property type="match status" value="1"/>
</dbReference>
<dbReference type="InterPro" id="IPR005502">
    <property type="entry name" value="Ribosyl_crysJ1"/>
</dbReference>
<name>A0ABR6MNE2_9DEIO</name>
<gene>
    <name evidence="3" type="ORF">HNQ10_000274</name>
</gene>
<evidence type="ECO:0000313" key="3">
    <source>
        <dbReference type="EMBL" id="MBB5293461.1"/>
    </source>
</evidence>
<accession>A0ABR6MNE2</accession>
<comment type="caution">
    <text evidence="3">The sequence shown here is derived from an EMBL/GenBank/DDBJ whole genome shotgun (WGS) entry which is preliminary data.</text>
</comment>
<reference evidence="3 4" key="1">
    <citation type="submission" date="2020-08" db="EMBL/GenBank/DDBJ databases">
        <title>Genomic Encyclopedia of Type Strains, Phase IV (KMG-IV): sequencing the most valuable type-strain genomes for metagenomic binning, comparative biology and taxonomic classification.</title>
        <authorList>
            <person name="Goeker M."/>
        </authorList>
    </citation>
    <scope>NUCLEOTIDE SEQUENCE [LARGE SCALE GENOMIC DNA]</scope>
    <source>
        <strain evidence="3 4">DSM 105434</strain>
    </source>
</reference>
<evidence type="ECO:0000256" key="1">
    <source>
        <dbReference type="ARBA" id="ARBA00010702"/>
    </source>
</evidence>
<dbReference type="InterPro" id="IPR050792">
    <property type="entry name" value="ADP-ribosylglycohydrolase"/>
</dbReference>
<evidence type="ECO:0000313" key="4">
    <source>
        <dbReference type="Proteomes" id="UP000536909"/>
    </source>
</evidence>
<dbReference type="Proteomes" id="UP000536909">
    <property type="component" value="Unassembled WGS sequence"/>
</dbReference>
<comment type="similarity">
    <text evidence="1">Belongs to the ADP-ribosylglycohydrolase family.</text>
</comment>
<keyword evidence="4" id="KW-1185">Reference proteome</keyword>
<dbReference type="RefSeq" id="WP_241687018.1">
    <property type="nucleotide sequence ID" value="NZ_BSUI01000012.1"/>
</dbReference>
<dbReference type="PANTHER" id="PTHR16222">
    <property type="entry name" value="ADP-RIBOSYLGLYCOHYDROLASE"/>
    <property type="match status" value="1"/>
</dbReference>
<dbReference type="InterPro" id="IPR036705">
    <property type="entry name" value="Ribosyl_crysJ1_sf"/>
</dbReference>